<proteinExistence type="inferred from homology"/>
<dbReference type="PANTHER" id="PTHR30558">
    <property type="entry name" value="EXBD MEMBRANE COMPONENT OF PMF-DRIVEN MACROMOLECULE IMPORT SYSTEM"/>
    <property type="match status" value="1"/>
</dbReference>
<evidence type="ECO:0000256" key="3">
    <source>
        <dbReference type="ARBA" id="ARBA00022475"/>
    </source>
</evidence>
<name>A0A336JP27_9BRAD</name>
<keyword evidence="7" id="KW-0653">Protein transport</keyword>
<dbReference type="GO" id="GO:0015031">
    <property type="term" value="P:protein transport"/>
    <property type="evidence" value="ECO:0007669"/>
    <property type="project" value="UniProtKB-KW"/>
</dbReference>
<accession>A0A336JP27</accession>
<evidence type="ECO:0000256" key="5">
    <source>
        <dbReference type="ARBA" id="ARBA00022989"/>
    </source>
</evidence>
<evidence type="ECO:0000313" key="12">
    <source>
        <dbReference type="Proteomes" id="UP000256343"/>
    </source>
</evidence>
<dbReference type="GO" id="GO:0005886">
    <property type="term" value="C:plasma membrane"/>
    <property type="evidence" value="ECO:0007669"/>
    <property type="project" value="UniProtKB-SubCell"/>
</dbReference>
<reference evidence="10 11" key="1">
    <citation type="submission" date="2017-08" db="EMBL/GenBank/DDBJ databases">
        <authorList>
            <person name="de Groot N.N."/>
        </authorList>
    </citation>
    <scope>NUCLEOTIDE SEQUENCE [LARGE SCALE GENOMIC DNA]</scope>
    <source>
        <strain evidence="10 11">JA575</strain>
    </source>
</reference>
<protein>
    <submittedName>
        <fullName evidence="10">Biopolymer transport protein ExbD</fullName>
    </submittedName>
</protein>
<dbReference type="Pfam" id="PF02472">
    <property type="entry name" value="ExbD"/>
    <property type="match status" value="1"/>
</dbReference>
<evidence type="ECO:0000256" key="7">
    <source>
        <dbReference type="RuleBase" id="RU003879"/>
    </source>
</evidence>
<evidence type="ECO:0000313" key="10">
    <source>
        <dbReference type="EMBL" id="SSW89254.1"/>
    </source>
</evidence>
<evidence type="ECO:0000256" key="2">
    <source>
        <dbReference type="ARBA" id="ARBA00005811"/>
    </source>
</evidence>
<evidence type="ECO:0000313" key="9">
    <source>
        <dbReference type="EMBL" id="RED41897.1"/>
    </source>
</evidence>
<keyword evidence="12" id="KW-1185">Reference proteome</keyword>
<dbReference type="PANTHER" id="PTHR30558:SF9">
    <property type="entry name" value="BIOPOLYMER TRANSPORT PROTEIN EXBD"/>
    <property type="match status" value="1"/>
</dbReference>
<feature type="transmembrane region" description="Helical" evidence="8">
    <location>
        <begin position="21"/>
        <end position="43"/>
    </location>
</feature>
<dbReference type="EMBL" id="UFQQ01000002">
    <property type="protein sequence ID" value="SSW89254.1"/>
    <property type="molecule type" value="Genomic_DNA"/>
</dbReference>
<keyword evidence="5 8" id="KW-1133">Transmembrane helix</keyword>
<evidence type="ECO:0000256" key="6">
    <source>
        <dbReference type="ARBA" id="ARBA00023136"/>
    </source>
</evidence>
<keyword evidence="3" id="KW-1003">Cell membrane</keyword>
<sequence>MAGDICASRGDRIDDKHRLNVPRLIDVMLVLLLIVMVAAPIAAADIDVDVPALTAKSTARAGKPLYLTLNSDHTLRIGGSPVVRDDLRTVIDRSVGGDKQTRILVRADRNVDYGSLMEVMDLLRDAGYSRVALVGLEMVTVLPPSAALP</sequence>
<keyword evidence="7" id="KW-0813">Transport</keyword>
<dbReference type="AlphaFoldDB" id="A0A336JP27"/>
<keyword evidence="6 8" id="KW-0472">Membrane</keyword>
<dbReference type="InterPro" id="IPR003400">
    <property type="entry name" value="ExbD"/>
</dbReference>
<evidence type="ECO:0000256" key="8">
    <source>
        <dbReference type="SAM" id="Phobius"/>
    </source>
</evidence>
<dbReference type="OrthoDB" id="9798629at2"/>
<evidence type="ECO:0000256" key="1">
    <source>
        <dbReference type="ARBA" id="ARBA00004162"/>
    </source>
</evidence>
<organism evidence="10 11">
    <name type="scientific">Rhodopseudomonas pentothenatexigens</name>
    <dbReference type="NCBI Taxonomy" id="999699"/>
    <lineage>
        <taxon>Bacteria</taxon>
        <taxon>Pseudomonadati</taxon>
        <taxon>Pseudomonadota</taxon>
        <taxon>Alphaproteobacteria</taxon>
        <taxon>Hyphomicrobiales</taxon>
        <taxon>Nitrobacteraceae</taxon>
        <taxon>Rhodopseudomonas</taxon>
    </lineage>
</organism>
<evidence type="ECO:0000313" key="11">
    <source>
        <dbReference type="Proteomes" id="UP000252631"/>
    </source>
</evidence>
<dbReference type="EMBL" id="QRDT01000002">
    <property type="protein sequence ID" value="RED41897.1"/>
    <property type="molecule type" value="Genomic_DNA"/>
</dbReference>
<comment type="subcellular location">
    <subcellularLocation>
        <location evidence="1">Cell membrane</location>
        <topology evidence="1">Single-pass membrane protein</topology>
    </subcellularLocation>
    <subcellularLocation>
        <location evidence="7">Cell membrane</location>
        <topology evidence="7">Single-pass type II membrane protein</topology>
    </subcellularLocation>
</comment>
<dbReference type="Proteomes" id="UP000256343">
    <property type="component" value="Unassembled WGS sequence"/>
</dbReference>
<comment type="similarity">
    <text evidence="2 7">Belongs to the ExbD/TolR family.</text>
</comment>
<dbReference type="Proteomes" id="UP000252631">
    <property type="component" value="Unassembled WGS sequence"/>
</dbReference>
<gene>
    <name evidence="9" type="ORF">BJ125_10259</name>
    <name evidence="10" type="ORF">SAMN05892882_10259</name>
</gene>
<keyword evidence="4 7" id="KW-0812">Transmembrane</keyword>
<reference evidence="9 12" key="2">
    <citation type="submission" date="2018-07" db="EMBL/GenBank/DDBJ databases">
        <title>Genomic Encyclopedia of Archaeal and Bacterial Type Strains, Phase II (KMG-II): from individual species to whole genera.</title>
        <authorList>
            <person name="Goeker M."/>
        </authorList>
    </citation>
    <scope>NUCLEOTIDE SEQUENCE [LARGE SCALE GENOMIC DNA]</scope>
    <source>
        <strain evidence="9 12">JA575</strain>
    </source>
</reference>
<dbReference type="RefSeq" id="WP_114356410.1">
    <property type="nucleotide sequence ID" value="NZ_QRDT01000002.1"/>
</dbReference>
<evidence type="ECO:0000256" key="4">
    <source>
        <dbReference type="ARBA" id="ARBA00022692"/>
    </source>
</evidence>
<dbReference type="GO" id="GO:0022857">
    <property type="term" value="F:transmembrane transporter activity"/>
    <property type="evidence" value="ECO:0007669"/>
    <property type="project" value="InterPro"/>
</dbReference>
<dbReference type="Gene3D" id="3.30.420.270">
    <property type="match status" value="1"/>
</dbReference>